<reference evidence="2 3" key="1">
    <citation type="journal article" date="2019" name="Nat. Ecol. Evol.">
        <title>Megaphylogeny resolves global patterns of mushroom evolution.</title>
        <authorList>
            <person name="Varga T."/>
            <person name="Krizsan K."/>
            <person name="Foldi C."/>
            <person name="Dima B."/>
            <person name="Sanchez-Garcia M."/>
            <person name="Sanchez-Ramirez S."/>
            <person name="Szollosi G.J."/>
            <person name="Szarkandi J.G."/>
            <person name="Papp V."/>
            <person name="Albert L."/>
            <person name="Andreopoulos W."/>
            <person name="Angelini C."/>
            <person name="Antonin V."/>
            <person name="Barry K.W."/>
            <person name="Bougher N.L."/>
            <person name="Buchanan P."/>
            <person name="Buyck B."/>
            <person name="Bense V."/>
            <person name="Catcheside P."/>
            <person name="Chovatia M."/>
            <person name="Cooper J."/>
            <person name="Damon W."/>
            <person name="Desjardin D."/>
            <person name="Finy P."/>
            <person name="Geml J."/>
            <person name="Haridas S."/>
            <person name="Hughes K."/>
            <person name="Justo A."/>
            <person name="Karasinski D."/>
            <person name="Kautmanova I."/>
            <person name="Kiss B."/>
            <person name="Kocsube S."/>
            <person name="Kotiranta H."/>
            <person name="LaButti K.M."/>
            <person name="Lechner B.E."/>
            <person name="Liimatainen K."/>
            <person name="Lipzen A."/>
            <person name="Lukacs Z."/>
            <person name="Mihaltcheva S."/>
            <person name="Morgado L.N."/>
            <person name="Niskanen T."/>
            <person name="Noordeloos M.E."/>
            <person name="Ohm R.A."/>
            <person name="Ortiz-Santana B."/>
            <person name="Ovrebo C."/>
            <person name="Racz N."/>
            <person name="Riley R."/>
            <person name="Savchenko A."/>
            <person name="Shiryaev A."/>
            <person name="Soop K."/>
            <person name="Spirin V."/>
            <person name="Szebenyi C."/>
            <person name="Tomsovsky M."/>
            <person name="Tulloss R.E."/>
            <person name="Uehling J."/>
            <person name="Grigoriev I.V."/>
            <person name="Vagvolgyi C."/>
            <person name="Papp T."/>
            <person name="Martin F.M."/>
            <person name="Miettinen O."/>
            <person name="Hibbett D.S."/>
            <person name="Nagy L.G."/>
        </authorList>
    </citation>
    <scope>NUCLEOTIDE SEQUENCE [LARGE SCALE GENOMIC DNA]</scope>
    <source>
        <strain evidence="2 3">CBS 962.96</strain>
    </source>
</reference>
<keyword evidence="1" id="KW-0472">Membrane</keyword>
<evidence type="ECO:0000313" key="3">
    <source>
        <dbReference type="Proteomes" id="UP000297245"/>
    </source>
</evidence>
<gene>
    <name evidence="2" type="ORF">K435DRAFT_777810</name>
</gene>
<organism evidence="2 3">
    <name type="scientific">Dendrothele bispora (strain CBS 962.96)</name>
    <dbReference type="NCBI Taxonomy" id="1314807"/>
    <lineage>
        <taxon>Eukaryota</taxon>
        <taxon>Fungi</taxon>
        <taxon>Dikarya</taxon>
        <taxon>Basidiomycota</taxon>
        <taxon>Agaricomycotina</taxon>
        <taxon>Agaricomycetes</taxon>
        <taxon>Agaricomycetidae</taxon>
        <taxon>Agaricales</taxon>
        <taxon>Agaricales incertae sedis</taxon>
        <taxon>Dendrothele</taxon>
    </lineage>
</organism>
<dbReference type="EMBL" id="ML179148">
    <property type="protein sequence ID" value="THU97817.1"/>
    <property type="molecule type" value="Genomic_DNA"/>
</dbReference>
<feature type="non-terminal residue" evidence="2">
    <location>
        <position position="1"/>
    </location>
</feature>
<feature type="transmembrane region" description="Helical" evidence="1">
    <location>
        <begin position="6"/>
        <end position="25"/>
    </location>
</feature>
<keyword evidence="1" id="KW-1133">Transmembrane helix</keyword>
<keyword evidence="3" id="KW-1185">Reference proteome</keyword>
<evidence type="ECO:0000256" key="1">
    <source>
        <dbReference type="SAM" id="Phobius"/>
    </source>
</evidence>
<proteinExistence type="predicted"/>
<dbReference type="Proteomes" id="UP000297245">
    <property type="component" value="Unassembled WGS sequence"/>
</dbReference>
<dbReference type="AlphaFoldDB" id="A0A4S8M6B3"/>
<evidence type="ECO:0000313" key="2">
    <source>
        <dbReference type="EMBL" id="THU97817.1"/>
    </source>
</evidence>
<protein>
    <submittedName>
        <fullName evidence="2">Uncharacterized protein</fullName>
    </submittedName>
</protein>
<keyword evidence="1" id="KW-0812">Transmembrane</keyword>
<sequence>SRLWNLLMPSPWCFLCMCYIFLLLASHPNLYLASYIDPTKILTHFPASSIFEQILTNFTTRRPCD</sequence>
<accession>A0A4S8M6B3</accession>
<name>A0A4S8M6B3_DENBC</name>